<reference evidence="2" key="1">
    <citation type="submission" date="2014-09" db="EMBL/GenBank/DDBJ databases">
        <authorList>
            <person name="Magalhaes I.L.F."/>
            <person name="Oliveira U."/>
            <person name="Santos F.R."/>
            <person name="Vidigal T.H.D.A."/>
            <person name="Brescovit A.D."/>
            <person name="Santos A.J."/>
        </authorList>
    </citation>
    <scope>NUCLEOTIDE SEQUENCE</scope>
    <source>
        <tissue evidence="2">Shoot tissue taken approximately 20 cm above the soil surface</tissue>
    </source>
</reference>
<dbReference type="EMBL" id="GBRH01263262">
    <property type="protein sequence ID" value="JAD34633.1"/>
    <property type="molecule type" value="Transcribed_RNA"/>
</dbReference>
<sequence length="104" mass="11465">MHSAPRCARATMFQAALNREGDHGEGLPVAGGALPQCLTDHGGGGIDQERKTRRCRRRSSAQWLCPLWRLPPGIPLLHRPVPRRGRSARAAWPLGTTPLRWSLS</sequence>
<evidence type="ECO:0000256" key="1">
    <source>
        <dbReference type="SAM" id="MobiDB-lite"/>
    </source>
</evidence>
<accession>A0A0A8ZAG5</accession>
<protein>
    <submittedName>
        <fullName evidence="2">Uncharacterized protein</fullName>
    </submittedName>
</protein>
<organism evidence="2">
    <name type="scientific">Arundo donax</name>
    <name type="common">Giant reed</name>
    <name type="synonym">Donax arundinaceus</name>
    <dbReference type="NCBI Taxonomy" id="35708"/>
    <lineage>
        <taxon>Eukaryota</taxon>
        <taxon>Viridiplantae</taxon>
        <taxon>Streptophyta</taxon>
        <taxon>Embryophyta</taxon>
        <taxon>Tracheophyta</taxon>
        <taxon>Spermatophyta</taxon>
        <taxon>Magnoliopsida</taxon>
        <taxon>Liliopsida</taxon>
        <taxon>Poales</taxon>
        <taxon>Poaceae</taxon>
        <taxon>PACMAD clade</taxon>
        <taxon>Arundinoideae</taxon>
        <taxon>Arundineae</taxon>
        <taxon>Arundo</taxon>
    </lineage>
</organism>
<feature type="region of interest" description="Disordered" evidence="1">
    <location>
        <begin position="19"/>
        <end position="53"/>
    </location>
</feature>
<reference evidence="2" key="2">
    <citation type="journal article" date="2015" name="Data Brief">
        <title>Shoot transcriptome of the giant reed, Arundo donax.</title>
        <authorList>
            <person name="Barrero R.A."/>
            <person name="Guerrero F.D."/>
            <person name="Moolhuijzen P."/>
            <person name="Goolsby J.A."/>
            <person name="Tidwell J."/>
            <person name="Bellgard S.E."/>
            <person name="Bellgard M.I."/>
        </authorList>
    </citation>
    <scope>NUCLEOTIDE SEQUENCE</scope>
    <source>
        <tissue evidence="2">Shoot tissue taken approximately 20 cm above the soil surface</tissue>
    </source>
</reference>
<proteinExistence type="predicted"/>
<name>A0A0A8ZAG5_ARUDO</name>
<dbReference type="AlphaFoldDB" id="A0A0A8ZAG5"/>
<evidence type="ECO:0000313" key="2">
    <source>
        <dbReference type="EMBL" id="JAD34633.1"/>
    </source>
</evidence>